<proteinExistence type="predicted"/>
<feature type="region of interest" description="Disordered" evidence="1">
    <location>
        <begin position="1"/>
        <end position="36"/>
    </location>
</feature>
<dbReference type="AlphaFoldDB" id="A0A813GXE6"/>
<accession>A0A813GXE6</accession>
<dbReference type="Proteomes" id="UP000626109">
    <property type="component" value="Unassembled WGS sequence"/>
</dbReference>
<evidence type="ECO:0000313" key="4">
    <source>
        <dbReference type="Proteomes" id="UP000654075"/>
    </source>
</evidence>
<protein>
    <submittedName>
        <fullName evidence="2">Uncharacterized protein</fullName>
    </submittedName>
</protein>
<feature type="compositionally biased region" description="Basic residues" evidence="1">
    <location>
        <begin position="1"/>
        <end position="15"/>
    </location>
</feature>
<comment type="caution">
    <text evidence="2">The sequence shown here is derived from an EMBL/GenBank/DDBJ whole genome shotgun (WGS) entry which is preliminary data.</text>
</comment>
<sequence length="559" mass="59085">MAARLRRSTSKTKPRVAKEAVATPASTRTAGGDAGSARLVPLAEDLDALRSLSRPPPVIRRLCEALHWILCLPDAELRGRALPQEVAWTTVRSSLCSPFFQERLLRSDLAESLRSAPSVTAHFRAQYLAPGAPGGPLEPVAMRNASEAAGAVFDWMLALLEEAGQLPDGVPSVSSENQVSVSSCPIAAPADLLGKHPGCVEAAEEQAVEEEPWRRDPSLGLPAGVTRYVAVVTGGRSRSLTIARQLLPHSDLLVLLGLGGGMAACAAANSRLKAEDSSMARRVDIQPLGNHSNNNNNNNNNNNRPERGRAGSGRGGPTEMAQRAAYHYGSVGSLIIDCQAFVQDQRKQLAPGSLPSVMLKSTAEIFHAFLPHLGQGARVVILSSDTGVATALRTSSHQLAFLFQRQDLQLSELQQLAEQFSAESAAARVRSPSGGAPCESSSGLWLDDEGFAHTLVLALSLVWHRQHQDLAVCACACAAVQDLDVAEAQAAAFLAAARGPPADVSGRLFGNGAFPRPWISKGFTVADQTGCFDSCVSLATVVSHESCAAHEPKNPELGL</sequence>
<dbReference type="Gene3D" id="1.20.920.60">
    <property type="match status" value="1"/>
</dbReference>
<feature type="compositionally biased region" description="Low complexity" evidence="1">
    <location>
        <begin position="293"/>
        <end position="303"/>
    </location>
</feature>
<keyword evidence="4" id="KW-1185">Reference proteome</keyword>
<evidence type="ECO:0000313" key="2">
    <source>
        <dbReference type="EMBL" id="CAE8629947.1"/>
    </source>
</evidence>
<name>A0A813GXE6_POLGL</name>
<dbReference type="EMBL" id="CAJNNV010029747">
    <property type="protein sequence ID" value="CAE8629947.1"/>
    <property type="molecule type" value="Genomic_DNA"/>
</dbReference>
<dbReference type="Proteomes" id="UP000654075">
    <property type="component" value="Unassembled WGS sequence"/>
</dbReference>
<reference evidence="2" key="1">
    <citation type="submission" date="2021-02" db="EMBL/GenBank/DDBJ databases">
        <authorList>
            <person name="Dougan E. K."/>
            <person name="Rhodes N."/>
            <person name="Thang M."/>
            <person name="Chan C."/>
        </authorList>
    </citation>
    <scope>NUCLEOTIDE SEQUENCE</scope>
</reference>
<gene>
    <name evidence="2" type="ORF">PGLA1383_LOCUS46346</name>
    <name evidence="3" type="ORF">PGLA2088_LOCUS50260</name>
</gene>
<evidence type="ECO:0000256" key="1">
    <source>
        <dbReference type="SAM" id="MobiDB-lite"/>
    </source>
</evidence>
<dbReference type="EMBL" id="CAJNNW010037346">
    <property type="protein sequence ID" value="CAE8741015.1"/>
    <property type="molecule type" value="Genomic_DNA"/>
</dbReference>
<organism evidence="2 4">
    <name type="scientific">Polarella glacialis</name>
    <name type="common">Dinoflagellate</name>
    <dbReference type="NCBI Taxonomy" id="89957"/>
    <lineage>
        <taxon>Eukaryota</taxon>
        <taxon>Sar</taxon>
        <taxon>Alveolata</taxon>
        <taxon>Dinophyceae</taxon>
        <taxon>Suessiales</taxon>
        <taxon>Suessiaceae</taxon>
        <taxon>Polarella</taxon>
    </lineage>
</organism>
<feature type="region of interest" description="Disordered" evidence="1">
    <location>
        <begin position="286"/>
        <end position="319"/>
    </location>
</feature>
<evidence type="ECO:0000313" key="3">
    <source>
        <dbReference type="EMBL" id="CAE8741015.1"/>
    </source>
</evidence>